<dbReference type="InterPro" id="IPR029063">
    <property type="entry name" value="SAM-dependent_MTases_sf"/>
</dbReference>
<accession>A0A328VLQ2</accession>
<proteinExistence type="predicted"/>
<dbReference type="Proteomes" id="UP000248706">
    <property type="component" value="Unassembled WGS sequence"/>
</dbReference>
<dbReference type="PANTHER" id="PTHR43591:SF24">
    <property type="entry name" value="2-METHOXY-6-POLYPRENYL-1,4-BENZOQUINOL METHYLASE, MITOCHONDRIAL"/>
    <property type="match status" value="1"/>
</dbReference>
<evidence type="ECO:0000259" key="2">
    <source>
        <dbReference type="Pfam" id="PF13649"/>
    </source>
</evidence>
<dbReference type="InterPro" id="IPR041698">
    <property type="entry name" value="Methyltransf_25"/>
</dbReference>
<dbReference type="CDD" id="cd02440">
    <property type="entry name" value="AdoMet_MTases"/>
    <property type="match status" value="1"/>
</dbReference>
<comment type="caution">
    <text evidence="3">The sequence shown here is derived from an EMBL/GenBank/DDBJ whole genome shotgun (WGS) entry which is preliminary data.</text>
</comment>
<organism evidence="3 4">
    <name type="scientific">Thermogemmatispora tikiterensis</name>
    <dbReference type="NCBI Taxonomy" id="1825093"/>
    <lineage>
        <taxon>Bacteria</taxon>
        <taxon>Bacillati</taxon>
        <taxon>Chloroflexota</taxon>
        <taxon>Ktedonobacteria</taxon>
        <taxon>Thermogemmatisporales</taxon>
        <taxon>Thermogemmatisporaceae</taxon>
        <taxon>Thermogemmatispora</taxon>
    </lineage>
</organism>
<feature type="region of interest" description="Disordered" evidence="1">
    <location>
        <begin position="16"/>
        <end position="38"/>
    </location>
</feature>
<dbReference type="AlphaFoldDB" id="A0A328VLQ2"/>
<evidence type="ECO:0000313" key="4">
    <source>
        <dbReference type="Proteomes" id="UP000248706"/>
    </source>
</evidence>
<feature type="domain" description="Methyltransferase" evidence="2">
    <location>
        <begin position="87"/>
        <end position="179"/>
    </location>
</feature>
<dbReference type="GO" id="GO:0008168">
    <property type="term" value="F:methyltransferase activity"/>
    <property type="evidence" value="ECO:0007669"/>
    <property type="project" value="TreeGrafter"/>
</dbReference>
<dbReference type="SUPFAM" id="SSF53335">
    <property type="entry name" value="S-adenosyl-L-methionine-dependent methyltransferases"/>
    <property type="match status" value="1"/>
</dbReference>
<gene>
    <name evidence="3" type="ORF">A4R35_16455</name>
</gene>
<keyword evidence="4" id="KW-1185">Reference proteome</keyword>
<dbReference type="PANTHER" id="PTHR43591">
    <property type="entry name" value="METHYLTRANSFERASE"/>
    <property type="match status" value="1"/>
</dbReference>
<dbReference type="EMBL" id="MCIF01000002">
    <property type="protein sequence ID" value="RAQ97132.1"/>
    <property type="molecule type" value="Genomic_DNA"/>
</dbReference>
<protein>
    <recommendedName>
        <fullName evidence="2">Methyltransferase domain-containing protein</fullName>
    </recommendedName>
</protein>
<evidence type="ECO:0000256" key="1">
    <source>
        <dbReference type="SAM" id="MobiDB-lite"/>
    </source>
</evidence>
<evidence type="ECO:0000313" key="3">
    <source>
        <dbReference type="EMBL" id="RAQ97132.1"/>
    </source>
</evidence>
<dbReference type="Gene3D" id="3.40.50.150">
    <property type="entry name" value="Vaccinia Virus protein VP39"/>
    <property type="match status" value="1"/>
</dbReference>
<sequence length="315" mass="34965">MPWWFFRQRRVTNASVTPADSVQPTPRPTVSEAPQTGSLASRRYLDEQPYLLPKDLGEVNRLDFQHYVLRSALRGNYLAPIVQPRRILDVGCGTGQWAIEIAQQFPQAEVIGLDLEPARAKATTPPANYRFVQGDALKGLPFEDEIFDFVHQRLLVLAIPLAAWPNVVRELARVTVPGGWVELVEAGTHVSHFNPAGPATQQFLYLMGQLGALRGLDNEGGVLRSLDSFLQQAGLIQVNRQDIDIPLGDWGGRVGSLLSLDLREAGKAISSLIAARFQMEQQEVLALIEQAGQEWNTLQTRYHVVAAYGQKPYHG</sequence>
<dbReference type="Pfam" id="PF13649">
    <property type="entry name" value="Methyltransf_25"/>
    <property type="match status" value="1"/>
</dbReference>
<name>A0A328VLQ2_9CHLR</name>
<reference evidence="3 4" key="1">
    <citation type="submission" date="2016-08" db="EMBL/GenBank/DDBJ databases">
        <title>Analysis of Carbohydrate Active Enzymes in Thermogemmatispora T81 Reveals Carbohydrate Degradation Ability.</title>
        <authorList>
            <person name="Tomazini A."/>
            <person name="Lal S."/>
            <person name="Stott M."/>
            <person name="Henrissat B."/>
            <person name="Polikarpov I."/>
            <person name="Sparling R."/>
            <person name="Levin D.B."/>
        </authorList>
    </citation>
    <scope>NUCLEOTIDE SEQUENCE [LARGE SCALE GENOMIC DNA]</scope>
    <source>
        <strain evidence="3 4">T81</strain>
    </source>
</reference>
<dbReference type="RefSeq" id="WP_189361938.1">
    <property type="nucleotide sequence ID" value="NZ_MCIF01000002.1"/>
</dbReference>